<protein>
    <submittedName>
        <fullName evidence="1">Serine/threonine protein phosphatase</fullName>
    </submittedName>
</protein>
<organism evidence="1 2">
    <name type="scientific">Ruficoccus amylovorans</name>
    <dbReference type="NCBI Taxonomy" id="1804625"/>
    <lineage>
        <taxon>Bacteria</taxon>
        <taxon>Pseudomonadati</taxon>
        <taxon>Verrucomicrobiota</taxon>
        <taxon>Opitutia</taxon>
        <taxon>Puniceicoccales</taxon>
        <taxon>Cerasicoccaceae</taxon>
        <taxon>Ruficoccus</taxon>
    </lineage>
</organism>
<sequence>MHDIKDTKQASVRIAWDGKVHKRYRGPMARQRFENEVRVLRYLEEKGCDFVPKLLHADPEEGDGYIVTTNCGKVVDKIGRDKADALFKELEEKYGVRHDDAFPRNITYNDWTGRFNVIDFEFATILETGEGLTLGEIEENRRETGWENKQ</sequence>
<dbReference type="SUPFAM" id="SSF56112">
    <property type="entry name" value="Protein kinase-like (PK-like)"/>
    <property type="match status" value="1"/>
</dbReference>
<evidence type="ECO:0000313" key="2">
    <source>
        <dbReference type="Proteomes" id="UP000546464"/>
    </source>
</evidence>
<dbReference type="RefSeq" id="WP_185676684.1">
    <property type="nucleotide sequence ID" value="NZ_JACHVB010000052.1"/>
</dbReference>
<dbReference type="InterPro" id="IPR011009">
    <property type="entry name" value="Kinase-like_dom_sf"/>
</dbReference>
<dbReference type="EMBL" id="JACHVB010000052">
    <property type="protein sequence ID" value="MBC2595751.1"/>
    <property type="molecule type" value="Genomic_DNA"/>
</dbReference>
<reference evidence="1 2" key="1">
    <citation type="submission" date="2020-07" db="EMBL/GenBank/DDBJ databases">
        <authorList>
            <person name="Feng X."/>
        </authorList>
    </citation>
    <scope>NUCLEOTIDE SEQUENCE [LARGE SCALE GENOMIC DNA]</scope>
    <source>
        <strain evidence="1 2">JCM31066</strain>
    </source>
</reference>
<evidence type="ECO:0000313" key="1">
    <source>
        <dbReference type="EMBL" id="MBC2595751.1"/>
    </source>
</evidence>
<accession>A0A842HKT0</accession>
<gene>
    <name evidence="1" type="ORF">H5P28_15900</name>
</gene>
<keyword evidence="2" id="KW-1185">Reference proteome</keyword>
<comment type="caution">
    <text evidence="1">The sequence shown here is derived from an EMBL/GenBank/DDBJ whole genome shotgun (WGS) entry which is preliminary data.</text>
</comment>
<dbReference type="Proteomes" id="UP000546464">
    <property type="component" value="Unassembled WGS sequence"/>
</dbReference>
<dbReference type="AlphaFoldDB" id="A0A842HKT0"/>
<proteinExistence type="predicted"/>
<name>A0A842HKT0_9BACT</name>